<keyword evidence="1" id="KW-0472">Membrane</keyword>
<dbReference type="AlphaFoldDB" id="A0A2D0N0A8"/>
<organism evidence="2 3">
    <name type="scientific">Flavilitoribacter nigricans (strain ATCC 23147 / DSM 23189 / NBRC 102662 / NCIMB 1420 / SS-2)</name>
    <name type="common">Lewinella nigricans</name>
    <dbReference type="NCBI Taxonomy" id="1122177"/>
    <lineage>
        <taxon>Bacteria</taxon>
        <taxon>Pseudomonadati</taxon>
        <taxon>Bacteroidota</taxon>
        <taxon>Saprospiria</taxon>
        <taxon>Saprospirales</taxon>
        <taxon>Lewinellaceae</taxon>
        <taxon>Flavilitoribacter</taxon>
    </lineage>
</organism>
<evidence type="ECO:0000313" key="3">
    <source>
        <dbReference type="Proteomes" id="UP000223913"/>
    </source>
</evidence>
<gene>
    <name evidence="2" type="ORF">CRP01_38720</name>
</gene>
<keyword evidence="1" id="KW-1133">Transmembrane helix</keyword>
<keyword evidence="3" id="KW-1185">Reference proteome</keyword>
<accession>A0A2D0N0A8</accession>
<reference evidence="2 3" key="1">
    <citation type="submission" date="2017-10" db="EMBL/GenBank/DDBJ databases">
        <title>The draft genome sequence of Lewinella nigricans NBRC 102662.</title>
        <authorList>
            <person name="Wang K."/>
        </authorList>
    </citation>
    <scope>NUCLEOTIDE SEQUENCE [LARGE SCALE GENOMIC DNA]</scope>
    <source>
        <strain evidence="2 3">NBRC 102662</strain>
    </source>
</reference>
<keyword evidence="1" id="KW-0812">Transmembrane</keyword>
<evidence type="ECO:0000313" key="2">
    <source>
        <dbReference type="EMBL" id="PHN01143.1"/>
    </source>
</evidence>
<feature type="transmembrane region" description="Helical" evidence="1">
    <location>
        <begin position="12"/>
        <end position="29"/>
    </location>
</feature>
<sequence>MDTTKSNRFPLGLILVGLLITGIFIYMSIPKKWEDATKVGDDGAVTLSDDWAGTVERKQDQYANQELYALTAVIDSYFLCQHCPTGKFFLKTGEIYRYGTTGITQNKRGFNEKWLNRHKLNYVYLQMGDLATIKTREAALIGAYAVLPENLARPISSSPEARAYWYRLVLPPGNNSLE</sequence>
<dbReference type="RefSeq" id="WP_099155475.1">
    <property type="nucleotide sequence ID" value="NZ_PDUD01000062.1"/>
</dbReference>
<proteinExistence type="predicted"/>
<protein>
    <submittedName>
        <fullName evidence="2">Uncharacterized protein</fullName>
    </submittedName>
</protein>
<dbReference type="EMBL" id="PDUD01000062">
    <property type="protein sequence ID" value="PHN01143.1"/>
    <property type="molecule type" value="Genomic_DNA"/>
</dbReference>
<name>A0A2D0N0A8_FLAN2</name>
<comment type="caution">
    <text evidence="2">The sequence shown here is derived from an EMBL/GenBank/DDBJ whole genome shotgun (WGS) entry which is preliminary data.</text>
</comment>
<evidence type="ECO:0000256" key="1">
    <source>
        <dbReference type="SAM" id="Phobius"/>
    </source>
</evidence>
<dbReference type="Proteomes" id="UP000223913">
    <property type="component" value="Unassembled WGS sequence"/>
</dbReference>